<evidence type="ECO:0000313" key="5">
    <source>
        <dbReference type="Proteomes" id="UP000027586"/>
    </source>
</evidence>
<feature type="transmembrane region" description="Helical" evidence="2">
    <location>
        <begin position="199"/>
        <end position="220"/>
    </location>
</feature>
<feature type="region of interest" description="Disordered" evidence="1">
    <location>
        <begin position="255"/>
        <end position="293"/>
    </location>
</feature>
<evidence type="ECO:0000256" key="2">
    <source>
        <dbReference type="SAM" id="Phobius"/>
    </source>
</evidence>
<feature type="transmembrane region" description="Helical" evidence="2">
    <location>
        <begin position="127"/>
        <end position="144"/>
    </location>
</feature>
<accession>A0A068SF15</accession>
<dbReference type="PANTHER" id="PTHR33741">
    <property type="entry name" value="TRANSMEMBRANE PROTEIN DDB_G0269096-RELATED"/>
    <property type="match status" value="1"/>
</dbReference>
<dbReference type="Proteomes" id="UP000027586">
    <property type="component" value="Unassembled WGS sequence"/>
</dbReference>
<dbReference type="InterPro" id="IPR007065">
    <property type="entry name" value="HPP"/>
</dbReference>
<evidence type="ECO:0000313" key="4">
    <source>
        <dbReference type="EMBL" id="CDH60427.1"/>
    </source>
</evidence>
<protein>
    <submittedName>
        <fullName evidence="4">Hpp family protein</fullName>
    </submittedName>
</protein>
<dbReference type="OrthoDB" id="2016548at2759"/>
<comment type="caution">
    <text evidence="4">The sequence shown here is derived from an EMBL/GenBank/DDBJ whole genome shotgun (WGS) entry which is preliminary data.</text>
</comment>
<reference evidence="4" key="1">
    <citation type="submission" date="2013-08" db="EMBL/GenBank/DDBJ databases">
        <title>Gene expansion shapes genome architecture in the human pathogen Lichtheimia corymbifera: an evolutionary genomics analysis in the ancient terrestrial Mucorales (Mucoromycotina).</title>
        <authorList>
            <person name="Schwartze V.U."/>
            <person name="Winter S."/>
            <person name="Shelest E."/>
            <person name="Marcet-Houben M."/>
            <person name="Horn F."/>
            <person name="Wehner S."/>
            <person name="Hoffmann K."/>
            <person name="Riege K."/>
            <person name="Sammeth M."/>
            <person name="Nowrousian M."/>
            <person name="Valiante V."/>
            <person name="Linde J."/>
            <person name="Jacobsen I.D."/>
            <person name="Marz M."/>
            <person name="Brakhage A.A."/>
            <person name="Gabaldon T."/>
            <person name="Bocker S."/>
            <person name="Voigt K."/>
        </authorList>
    </citation>
    <scope>NUCLEOTIDE SEQUENCE [LARGE SCALE GENOMIC DNA]</scope>
    <source>
        <strain evidence="4">FSU 9682</strain>
    </source>
</reference>
<dbReference type="InterPro" id="IPR058581">
    <property type="entry name" value="TM_HPP"/>
</dbReference>
<sequence length="310" mass="34218">MGLLTQQLHLYPLTTGYHILSAFSSLYHSHQPIISMTDFFDKWPWWITRFIGAHSYNKKPLPLWRTCIWAFLGAFVGIAIVEIIFTYSSYFRVQHNVPMIIASCGASAILVYGAIESPLAQPRNVLGGTLVASIIGVAINQMFLHINTPEAAVEHVRWVAGATSVAITLVLMLALKCVHPPAGATTIIPIAIKEAGDLGWYYIGVMMLSLTVMVVIAMIVNNIDRRYPTFWWTPSAPAPASLPSPVAAATVSDPAGLEVTSTEDEEQKRTPSISSSETRYYIPDPATLPDGILDPEEHEVLKRIYQKLQQ</sequence>
<name>A0A068SF15_9FUNG</name>
<dbReference type="PANTHER" id="PTHR33741:SF5">
    <property type="entry name" value="TRANSMEMBRANE PROTEIN DDB_G0269096-RELATED"/>
    <property type="match status" value="1"/>
</dbReference>
<keyword evidence="2" id="KW-0812">Transmembrane</keyword>
<organism evidence="4 5">
    <name type="scientific">Lichtheimia corymbifera JMRC:FSU:9682</name>
    <dbReference type="NCBI Taxonomy" id="1263082"/>
    <lineage>
        <taxon>Eukaryota</taxon>
        <taxon>Fungi</taxon>
        <taxon>Fungi incertae sedis</taxon>
        <taxon>Mucoromycota</taxon>
        <taxon>Mucoromycotina</taxon>
        <taxon>Mucoromycetes</taxon>
        <taxon>Mucorales</taxon>
        <taxon>Lichtheimiaceae</taxon>
        <taxon>Lichtheimia</taxon>
    </lineage>
</organism>
<dbReference type="STRING" id="1263082.A0A068SF15"/>
<dbReference type="EMBL" id="CBTN010000092">
    <property type="protein sequence ID" value="CDH60427.1"/>
    <property type="molecule type" value="Genomic_DNA"/>
</dbReference>
<dbReference type="VEuPathDB" id="FungiDB:LCOR_11211.1"/>
<feature type="transmembrane region" description="Helical" evidence="2">
    <location>
        <begin position="156"/>
        <end position="175"/>
    </location>
</feature>
<proteinExistence type="predicted"/>
<evidence type="ECO:0000256" key="1">
    <source>
        <dbReference type="SAM" id="MobiDB-lite"/>
    </source>
</evidence>
<dbReference type="AlphaFoldDB" id="A0A068SF15"/>
<dbReference type="Pfam" id="PF04982">
    <property type="entry name" value="TM_HPP"/>
    <property type="match status" value="1"/>
</dbReference>
<feature type="domain" description="HPP transmembrane region" evidence="3">
    <location>
        <begin position="63"/>
        <end position="228"/>
    </location>
</feature>
<keyword evidence="2" id="KW-1133">Transmembrane helix</keyword>
<keyword evidence="5" id="KW-1185">Reference proteome</keyword>
<feature type="transmembrane region" description="Helical" evidence="2">
    <location>
        <begin position="63"/>
        <end position="85"/>
    </location>
</feature>
<gene>
    <name evidence="4" type="ORF">LCOR_11211.1</name>
</gene>
<feature type="transmembrane region" description="Helical" evidence="2">
    <location>
        <begin position="97"/>
        <end position="115"/>
    </location>
</feature>
<evidence type="ECO:0000259" key="3">
    <source>
        <dbReference type="Pfam" id="PF04982"/>
    </source>
</evidence>
<keyword evidence="2" id="KW-0472">Membrane</keyword>